<dbReference type="AlphaFoldDB" id="A0A3L6NIK6"/>
<protein>
    <submittedName>
        <fullName evidence="1">Uncharacterized protein</fullName>
    </submittedName>
</protein>
<gene>
    <name evidence="1" type="ORF">BFJ65_g8346</name>
</gene>
<name>A0A3L6NIK6_FUSOX</name>
<reference evidence="1 2" key="1">
    <citation type="journal article" date="2018" name="Sci. Rep.">
        <title>Characterisation of pathogen-specific regions and novel effector candidates in Fusarium oxysporum f. sp. cepae.</title>
        <authorList>
            <person name="Armitage A.D."/>
            <person name="Taylor A."/>
            <person name="Sobczyk M.K."/>
            <person name="Baxter L."/>
            <person name="Greenfield B.P."/>
            <person name="Bates H.J."/>
            <person name="Wilson F."/>
            <person name="Jackson A.C."/>
            <person name="Ott S."/>
            <person name="Harrison R.J."/>
            <person name="Clarkson J.P."/>
        </authorList>
    </citation>
    <scope>NUCLEOTIDE SEQUENCE [LARGE SCALE GENOMIC DNA]</scope>
    <source>
        <strain evidence="1 2">FoC_Fus2</strain>
    </source>
</reference>
<dbReference type="EMBL" id="MRCU01000005">
    <property type="protein sequence ID" value="RKK18027.1"/>
    <property type="molecule type" value="Genomic_DNA"/>
</dbReference>
<comment type="caution">
    <text evidence="1">The sequence shown here is derived from an EMBL/GenBank/DDBJ whole genome shotgun (WGS) entry which is preliminary data.</text>
</comment>
<proteinExistence type="predicted"/>
<accession>A0A3L6NIK6</accession>
<dbReference type="Proteomes" id="UP000270866">
    <property type="component" value="Unassembled WGS sequence"/>
</dbReference>
<evidence type="ECO:0000313" key="2">
    <source>
        <dbReference type="Proteomes" id="UP000270866"/>
    </source>
</evidence>
<evidence type="ECO:0000313" key="1">
    <source>
        <dbReference type="EMBL" id="RKK18027.1"/>
    </source>
</evidence>
<organism evidence="1 2">
    <name type="scientific">Fusarium oxysporum f. sp. cepae</name>
    <dbReference type="NCBI Taxonomy" id="396571"/>
    <lineage>
        <taxon>Eukaryota</taxon>
        <taxon>Fungi</taxon>
        <taxon>Dikarya</taxon>
        <taxon>Ascomycota</taxon>
        <taxon>Pezizomycotina</taxon>
        <taxon>Sordariomycetes</taxon>
        <taxon>Hypocreomycetidae</taxon>
        <taxon>Hypocreales</taxon>
        <taxon>Nectriaceae</taxon>
        <taxon>Fusarium</taxon>
        <taxon>Fusarium oxysporum species complex</taxon>
    </lineage>
</organism>
<sequence length="46" mass="5038">MPAIFGLAVANHVILSVTGYPLDYIPAKGREKMYEGMLATLQSLEQ</sequence>